<reference evidence="2" key="1">
    <citation type="journal article" date="2017" name="Nat. Microbiol.">
        <title>Global analysis of biosynthetic gene clusters reveals vast potential of secondary metabolite production in Penicillium species.</title>
        <authorList>
            <person name="Nielsen J.C."/>
            <person name="Grijseels S."/>
            <person name="Prigent S."/>
            <person name="Ji B."/>
            <person name="Dainat J."/>
            <person name="Nielsen K.F."/>
            <person name="Frisvad J.C."/>
            <person name="Workman M."/>
            <person name="Nielsen J."/>
        </authorList>
    </citation>
    <scope>NUCLEOTIDE SEQUENCE [LARGE SCALE GENOMIC DNA]</scope>
    <source>
        <strain evidence="2">IBT 29486</strain>
    </source>
</reference>
<comment type="caution">
    <text evidence="1">The sequence shown here is derived from an EMBL/GenBank/DDBJ whole genome shotgun (WGS) entry which is preliminary data.</text>
</comment>
<keyword evidence="2" id="KW-1185">Reference proteome</keyword>
<protein>
    <submittedName>
        <fullName evidence="1">Uncharacterized protein</fullName>
    </submittedName>
</protein>
<evidence type="ECO:0000313" key="1">
    <source>
        <dbReference type="EMBL" id="OQE10426.1"/>
    </source>
</evidence>
<accession>A0A1V6S976</accession>
<gene>
    <name evidence="1" type="ORF">PENVUL_c004G01292</name>
</gene>
<dbReference type="EMBL" id="MDYP01000004">
    <property type="protein sequence ID" value="OQE10426.1"/>
    <property type="molecule type" value="Genomic_DNA"/>
</dbReference>
<sequence>MTSRFAEALADDELVDVNMDEVAYVSFVGSSLKAIGTQNLNSCMAVMMASTKGAVLAHIAPRSGFTNDPDDSINHTRNMMGTFLQKCHQVFSIAEIKHSVLVYAKFDGQIAMPDQRDFIHSVFLENLENNQFPREYSYTVRVGGHSSPGMGTIFIDGRNGPPKLYVEDVEKQLLGP</sequence>
<dbReference type="AlphaFoldDB" id="A0A1V6S976"/>
<evidence type="ECO:0000313" key="2">
    <source>
        <dbReference type="Proteomes" id="UP000191518"/>
    </source>
</evidence>
<dbReference type="OrthoDB" id="5368615at2759"/>
<dbReference type="Proteomes" id="UP000191518">
    <property type="component" value="Unassembled WGS sequence"/>
</dbReference>
<name>A0A1V6S976_9EURO</name>
<organism evidence="1 2">
    <name type="scientific">Penicillium vulpinum</name>
    <dbReference type="NCBI Taxonomy" id="29845"/>
    <lineage>
        <taxon>Eukaryota</taxon>
        <taxon>Fungi</taxon>
        <taxon>Dikarya</taxon>
        <taxon>Ascomycota</taxon>
        <taxon>Pezizomycotina</taxon>
        <taxon>Eurotiomycetes</taxon>
        <taxon>Eurotiomycetidae</taxon>
        <taxon>Eurotiales</taxon>
        <taxon>Aspergillaceae</taxon>
        <taxon>Penicillium</taxon>
    </lineage>
</organism>
<proteinExistence type="predicted"/>